<proteinExistence type="predicted"/>
<evidence type="ECO:0000313" key="2">
    <source>
        <dbReference type="EMBL" id="SEL01280.1"/>
    </source>
</evidence>
<gene>
    <name evidence="2" type="ORF">SAMN04488129_10645</name>
</gene>
<accession>A0A1H7LQV5</accession>
<dbReference type="RefSeq" id="WP_139195485.1">
    <property type="nucleotide sequence ID" value="NZ_FOBC01000006.1"/>
</dbReference>
<evidence type="ECO:0000313" key="3">
    <source>
        <dbReference type="Proteomes" id="UP000198807"/>
    </source>
</evidence>
<reference evidence="3" key="1">
    <citation type="submission" date="2016-10" db="EMBL/GenBank/DDBJ databases">
        <authorList>
            <person name="Varghese N."/>
            <person name="Submissions S."/>
        </authorList>
    </citation>
    <scope>NUCLEOTIDE SEQUENCE [LARGE SCALE GENOMIC DNA]</scope>
    <source>
        <strain evidence="3">CGMCC 1.9150</strain>
    </source>
</reference>
<feature type="domain" description="Thaumarchaeal output" evidence="1">
    <location>
        <begin position="121"/>
        <end position="288"/>
    </location>
</feature>
<dbReference type="Proteomes" id="UP000198807">
    <property type="component" value="Unassembled WGS sequence"/>
</dbReference>
<sequence length="446" mass="49864">MASQFREKIDSKPLKVLLRGLDSEDLPDLSCRYVSETEPYDAVIATPEETSSENLEWLTGGPSPLSTVIVVGSNAGVRADYVAESPNVENLTAGLRIAVDQRELLESVSDIPFNQDREGLIALGLMFSRDTSIEPVIDAEKSWVMEYPMLGSFMLPRQILESIADMGLCRRTFSERLYICGECRGARILAREVCANCKSANINTRELVNHYRCGHQAPRTDFLQGELLVCPKCNSHLRHFGVDYDTPGQVIVCKLCGSHENEPAVAFLCIDCQHQTDGESAGWVDYFSYTLTGAGEAAVRKGSLPGTQLESALSGLEAWRSPRDMALLINFCRNIYERYERPYSLLTIELRDDGDIFDRLGAQGVAKVHRLVVDTVANSVRETDGVSLFDRKIILCLPETSPEQSEYLVKRLRSIFHEQLKEPGDVEIDILDEEGRFEILKEAKSR</sequence>
<evidence type="ECO:0000259" key="1">
    <source>
        <dbReference type="Pfam" id="PF18551"/>
    </source>
</evidence>
<dbReference type="AlphaFoldDB" id="A0A1H7LQV5"/>
<organism evidence="2 3">
    <name type="scientific">Halomonas daqiaonensis</name>
    <dbReference type="NCBI Taxonomy" id="650850"/>
    <lineage>
        <taxon>Bacteria</taxon>
        <taxon>Pseudomonadati</taxon>
        <taxon>Pseudomonadota</taxon>
        <taxon>Gammaproteobacteria</taxon>
        <taxon>Oceanospirillales</taxon>
        <taxon>Halomonadaceae</taxon>
        <taxon>Halomonas</taxon>
    </lineage>
</organism>
<dbReference type="EMBL" id="FOBC01000006">
    <property type="protein sequence ID" value="SEL01280.1"/>
    <property type="molecule type" value="Genomic_DNA"/>
</dbReference>
<keyword evidence="3" id="KW-1185">Reference proteome</keyword>
<protein>
    <recommendedName>
        <fullName evidence="1">Thaumarchaeal output domain-containing protein</fullName>
    </recommendedName>
</protein>
<dbReference type="OrthoDB" id="6181977at2"/>
<name>A0A1H7LQV5_9GAMM</name>
<dbReference type="InterPro" id="IPR040572">
    <property type="entry name" value="TackOD1"/>
</dbReference>
<dbReference type="STRING" id="650850.SAMN04488129_10645"/>
<dbReference type="Pfam" id="PF18551">
    <property type="entry name" value="TackOD1"/>
    <property type="match status" value="1"/>
</dbReference>